<accession>A0A813R6W6</accession>
<dbReference type="OrthoDB" id="548799at2759"/>
<feature type="compositionally biased region" description="Basic and acidic residues" evidence="2">
    <location>
        <begin position="138"/>
        <end position="158"/>
    </location>
</feature>
<protein>
    <submittedName>
        <fullName evidence="3">Uncharacterized protein</fullName>
    </submittedName>
</protein>
<dbReference type="GO" id="GO:0032273">
    <property type="term" value="P:positive regulation of protein polymerization"/>
    <property type="evidence" value="ECO:0007669"/>
    <property type="project" value="TreeGrafter"/>
</dbReference>
<dbReference type="PANTHER" id="PTHR12932:SF9">
    <property type="entry name" value="TUBULIN POLYMERIZATION-PROMOTING PROTEIN HOMOLOG"/>
    <property type="match status" value="1"/>
</dbReference>
<sequence>MAPINDLQKAFDKYSKFGRTHVQLHDTDELRIGSFNIQKMMKDTGIVDSEYTTQLLDNDIARVLGKLTTHGDEKYPTGIKTFEINGFKDLIDQIAASKNVSHDEILSKVNSTEGPSLTHVTETANKNLTDRMTDTHHYTGIHKERFDEDGQGKGKEGRVDEEDNNGFVQGYKGSGSFEKTHH</sequence>
<comment type="caution">
    <text evidence="3">The sequence shown here is derived from an EMBL/GenBank/DDBJ whole genome shotgun (WGS) entry which is preliminary data.</text>
</comment>
<evidence type="ECO:0000313" key="6">
    <source>
        <dbReference type="EMBL" id="CAF4248612.1"/>
    </source>
</evidence>
<dbReference type="GO" id="GO:0001578">
    <property type="term" value="P:microtubule bundle formation"/>
    <property type="evidence" value="ECO:0007669"/>
    <property type="project" value="TreeGrafter"/>
</dbReference>
<evidence type="ECO:0000256" key="2">
    <source>
        <dbReference type="SAM" id="MobiDB-lite"/>
    </source>
</evidence>
<dbReference type="Proteomes" id="UP000681722">
    <property type="component" value="Unassembled WGS sequence"/>
</dbReference>
<dbReference type="EMBL" id="CAJOBC010000242">
    <property type="protein sequence ID" value="CAF3559554.1"/>
    <property type="molecule type" value="Genomic_DNA"/>
</dbReference>
<dbReference type="EMBL" id="CAJNOQ010000242">
    <property type="protein sequence ID" value="CAF0776934.1"/>
    <property type="molecule type" value="Genomic_DNA"/>
</dbReference>
<dbReference type="SUPFAM" id="SSF47473">
    <property type="entry name" value="EF-hand"/>
    <property type="match status" value="1"/>
</dbReference>
<dbReference type="AlphaFoldDB" id="A0A813R6W6"/>
<dbReference type="Proteomes" id="UP000663829">
    <property type="component" value="Unassembled WGS sequence"/>
</dbReference>
<reference evidence="3" key="1">
    <citation type="submission" date="2021-02" db="EMBL/GenBank/DDBJ databases">
        <authorList>
            <person name="Nowell W R."/>
        </authorList>
    </citation>
    <scope>NUCLEOTIDE SEQUENCE</scope>
</reference>
<evidence type="ECO:0000313" key="3">
    <source>
        <dbReference type="EMBL" id="CAF0776934.1"/>
    </source>
</evidence>
<organism evidence="3 7">
    <name type="scientific">Didymodactylos carnosus</name>
    <dbReference type="NCBI Taxonomy" id="1234261"/>
    <lineage>
        <taxon>Eukaryota</taxon>
        <taxon>Metazoa</taxon>
        <taxon>Spiralia</taxon>
        <taxon>Gnathifera</taxon>
        <taxon>Rotifera</taxon>
        <taxon>Eurotatoria</taxon>
        <taxon>Bdelloidea</taxon>
        <taxon>Philodinida</taxon>
        <taxon>Philodinidae</taxon>
        <taxon>Didymodactylos</taxon>
    </lineage>
</organism>
<dbReference type="Gene3D" id="1.10.238.10">
    <property type="entry name" value="EF-hand"/>
    <property type="match status" value="1"/>
</dbReference>
<dbReference type="InterPro" id="IPR008907">
    <property type="entry name" value="TPP/p25"/>
</dbReference>
<evidence type="ECO:0000256" key="1">
    <source>
        <dbReference type="ARBA" id="ARBA00010994"/>
    </source>
</evidence>
<dbReference type="Pfam" id="PF05517">
    <property type="entry name" value="p25-alpha"/>
    <property type="match status" value="1"/>
</dbReference>
<dbReference type="InterPro" id="IPR011992">
    <property type="entry name" value="EF-hand-dom_pair"/>
</dbReference>
<dbReference type="GO" id="GO:0046785">
    <property type="term" value="P:microtubule polymerization"/>
    <property type="evidence" value="ECO:0007669"/>
    <property type="project" value="InterPro"/>
</dbReference>
<dbReference type="GO" id="GO:0015631">
    <property type="term" value="F:tubulin binding"/>
    <property type="evidence" value="ECO:0007669"/>
    <property type="project" value="InterPro"/>
</dbReference>
<dbReference type="EMBL" id="CAJNOK010029945">
    <property type="protein sequence ID" value="CAF1454232.1"/>
    <property type="molecule type" value="Genomic_DNA"/>
</dbReference>
<keyword evidence="7" id="KW-1185">Reference proteome</keyword>
<comment type="similarity">
    <text evidence="1">Belongs to the TPPP family.</text>
</comment>
<dbReference type="Proteomes" id="UP000677228">
    <property type="component" value="Unassembled WGS sequence"/>
</dbReference>
<evidence type="ECO:0000313" key="5">
    <source>
        <dbReference type="EMBL" id="CAF3559554.1"/>
    </source>
</evidence>
<dbReference type="EMBL" id="CAJOBA010051804">
    <property type="protein sequence ID" value="CAF4248612.1"/>
    <property type="molecule type" value="Genomic_DNA"/>
</dbReference>
<dbReference type="GO" id="GO:0005874">
    <property type="term" value="C:microtubule"/>
    <property type="evidence" value="ECO:0007669"/>
    <property type="project" value="TreeGrafter"/>
</dbReference>
<dbReference type="Proteomes" id="UP000682733">
    <property type="component" value="Unassembled WGS sequence"/>
</dbReference>
<proteinExistence type="inferred from homology"/>
<evidence type="ECO:0000313" key="7">
    <source>
        <dbReference type="Proteomes" id="UP000663829"/>
    </source>
</evidence>
<dbReference type="PANTHER" id="PTHR12932">
    <property type="entry name" value="P25 ALPHA-RELATED"/>
    <property type="match status" value="1"/>
</dbReference>
<evidence type="ECO:0000313" key="4">
    <source>
        <dbReference type="EMBL" id="CAF1454232.1"/>
    </source>
</evidence>
<name>A0A813R6W6_9BILA</name>
<gene>
    <name evidence="3" type="ORF">GPM918_LOCUS2244</name>
    <name evidence="4" type="ORF">OVA965_LOCUS34963</name>
    <name evidence="5" type="ORF">SRO942_LOCUS2244</name>
    <name evidence="6" type="ORF">TMI583_LOCUS35921</name>
</gene>
<feature type="region of interest" description="Disordered" evidence="2">
    <location>
        <begin position="138"/>
        <end position="182"/>
    </location>
</feature>